<dbReference type="EMBL" id="BMAU01021255">
    <property type="protein sequence ID" value="GFY05689.1"/>
    <property type="molecule type" value="Genomic_DNA"/>
</dbReference>
<dbReference type="AlphaFoldDB" id="A0A8X6VAR9"/>
<protein>
    <submittedName>
        <fullName evidence="1">Uncharacterized protein</fullName>
    </submittedName>
</protein>
<organism evidence="1 2">
    <name type="scientific">Trichonephila clavipes</name>
    <name type="common">Golden silk orbweaver</name>
    <name type="synonym">Nephila clavipes</name>
    <dbReference type="NCBI Taxonomy" id="2585209"/>
    <lineage>
        <taxon>Eukaryota</taxon>
        <taxon>Metazoa</taxon>
        <taxon>Ecdysozoa</taxon>
        <taxon>Arthropoda</taxon>
        <taxon>Chelicerata</taxon>
        <taxon>Arachnida</taxon>
        <taxon>Araneae</taxon>
        <taxon>Araneomorphae</taxon>
        <taxon>Entelegynae</taxon>
        <taxon>Araneoidea</taxon>
        <taxon>Nephilidae</taxon>
        <taxon>Trichonephila</taxon>
    </lineage>
</organism>
<name>A0A8X6VAR9_TRICX</name>
<keyword evidence="2" id="KW-1185">Reference proteome</keyword>
<accession>A0A8X6VAR9</accession>
<evidence type="ECO:0000313" key="2">
    <source>
        <dbReference type="Proteomes" id="UP000887159"/>
    </source>
</evidence>
<gene>
    <name evidence="1" type="ORF">TNCV_4403561</name>
</gene>
<sequence>MNSIPCVEEFRHIKSVQALSRSRGSLVVKVTDSWPTCHEFEPSVTEDPPREEGGRCTLNVSGLKRTPVGVVWKLGEGVDSSDDVLVS</sequence>
<evidence type="ECO:0000313" key="1">
    <source>
        <dbReference type="EMBL" id="GFY05689.1"/>
    </source>
</evidence>
<proteinExistence type="predicted"/>
<dbReference type="Proteomes" id="UP000887159">
    <property type="component" value="Unassembled WGS sequence"/>
</dbReference>
<comment type="caution">
    <text evidence="1">The sequence shown here is derived from an EMBL/GenBank/DDBJ whole genome shotgun (WGS) entry which is preliminary data.</text>
</comment>
<reference evidence="1" key="1">
    <citation type="submission" date="2020-08" db="EMBL/GenBank/DDBJ databases">
        <title>Multicomponent nature underlies the extraordinary mechanical properties of spider dragline silk.</title>
        <authorList>
            <person name="Kono N."/>
            <person name="Nakamura H."/>
            <person name="Mori M."/>
            <person name="Yoshida Y."/>
            <person name="Ohtoshi R."/>
            <person name="Malay A.D."/>
            <person name="Moran D.A.P."/>
            <person name="Tomita M."/>
            <person name="Numata K."/>
            <person name="Arakawa K."/>
        </authorList>
    </citation>
    <scope>NUCLEOTIDE SEQUENCE</scope>
</reference>